<accession>A0ACC2E6X7</accession>
<dbReference type="Proteomes" id="UP001162992">
    <property type="component" value="Chromosome 3"/>
</dbReference>
<reference evidence="2" key="1">
    <citation type="journal article" date="2024" name="Proc. Natl. Acad. Sci. U.S.A.">
        <title>Extraordinary preservation of gene collinearity over three hundred million years revealed in homosporous lycophytes.</title>
        <authorList>
            <person name="Li C."/>
            <person name="Wickell D."/>
            <person name="Kuo L.Y."/>
            <person name="Chen X."/>
            <person name="Nie B."/>
            <person name="Liao X."/>
            <person name="Peng D."/>
            <person name="Ji J."/>
            <person name="Jenkins J."/>
            <person name="Williams M."/>
            <person name="Shu S."/>
            <person name="Plott C."/>
            <person name="Barry K."/>
            <person name="Rajasekar S."/>
            <person name="Grimwood J."/>
            <person name="Han X."/>
            <person name="Sun S."/>
            <person name="Hou Z."/>
            <person name="He W."/>
            <person name="Dai G."/>
            <person name="Sun C."/>
            <person name="Schmutz J."/>
            <person name="Leebens-Mack J.H."/>
            <person name="Li F.W."/>
            <person name="Wang L."/>
        </authorList>
    </citation>
    <scope>NUCLEOTIDE SEQUENCE [LARGE SCALE GENOMIC DNA]</scope>
    <source>
        <strain evidence="2">cv. PW_Plant_1</strain>
    </source>
</reference>
<gene>
    <name evidence="1" type="ORF">O6H91_03G061100</name>
</gene>
<dbReference type="EMBL" id="CM055094">
    <property type="protein sequence ID" value="KAJ7562249.1"/>
    <property type="molecule type" value="Genomic_DNA"/>
</dbReference>
<comment type="caution">
    <text evidence="1">The sequence shown here is derived from an EMBL/GenBank/DDBJ whole genome shotgun (WGS) entry which is preliminary data.</text>
</comment>
<evidence type="ECO:0000313" key="2">
    <source>
        <dbReference type="Proteomes" id="UP001162992"/>
    </source>
</evidence>
<sequence length="123" mass="13737">MAPSSKSKGAAVKEMEKSDDINDVPSFSVENIQHNMKIVYYCRTFLSIVAGSIAGVLGLTALSGFLCYFVIMLLASLGLAAKTKFDVHSFFDSWHRVVFDGVSQEFMSFVLFWSFAYDIVHIF</sequence>
<organism evidence="1 2">
    <name type="scientific">Diphasiastrum complanatum</name>
    <name type="common">Issler's clubmoss</name>
    <name type="synonym">Lycopodium complanatum</name>
    <dbReference type="NCBI Taxonomy" id="34168"/>
    <lineage>
        <taxon>Eukaryota</taxon>
        <taxon>Viridiplantae</taxon>
        <taxon>Streptophyta</taxon>
        <taxon>Embryophyta</taxon>
        <taxon>Tracheophyta</taxon>
        <taxon>Lycopodiopsida</taxon>
        <taxon>Lycopodiales</taxon>
        <taxon>Lycopodiaceae</taxon>
        <taxon>Lycopodioideae</taxon>
        <taxon>Diphasiastrum</taxon>
    </lineage>
</organism>
<keyword evidence="2" id="KW-1185">Reference proteome</keyword>
<protein>
    <submittedName>
        <fullName evidence="1">Uncharacterized protein</fullName>
    </submittedName>
</protein>
<name>A0ACC2E6X7_DIPCM</name>
<proteinExistence type="predicted"/>
<evidence type="ECO:0000313" key="1">
    <source>
        <dbReference type="EMBL" id="KAJ7562249.1"/>
    </source>
</evidence>